<feature type="region of interest" description="Disordered" evidence="11">
    <location>
        <begin position="141"/>
        <end position="160"/>
    </location>
</feature>
<evidence type="ECO:0000256" key="1">
    <source>
        <dbReference type="ARBA" id="ARBA00004123"/>
    </source>
</evidence>
<dbReference type="InterPro" id="IPR013520">
    <property type="entry name" value="Ribonucl_H"/>
</dbReference>
<proteinExistence type="inferred from homology"/>
<evidence type="ECO:0000259" key="12">
    <source>
        <dbReference type="SMART" id="SM00479"/>
    </source>
</evidence>
<dbReference type="GO" id="GO:0005634">
    <property type="term" value="C:nucleus"/>
    <property type="evidence" value="ECO:0007669"/>
    <property type="project" value="UniProtKB-SubCell"/>
</dbReference>
<dbReference type="OrthoDB" id="16516at2759"/>
<dbReference type="GO" id="GO:0006364">
    <property type="term" value="P:rRNA processing"/>
    <property type="evidence" value="ECO:0007669"/>
    <property type="project" value="UniProtKB-KW"/>
</dbReference>
<evidence type="ECO:0000256" key="6">
    <source>
        <dbReference type="ARBA" id="ARBA00022801"/>
    </source>
</evidence>
<accession>A0A9N8DMR0</accession>
<name>A0A9N8DMR0_9STRA</name>
<evidence type="ECO:0000256" key="11">
    <source>
        <dbReference type="SAM" id="MobiDB-lite"/>
    </source>
</evidence>
<keyword evidence="8" id="KW-0539">Nucleus</keyword>
<comment type="function">
    <text evidence="9">Exoribonuclease involved in ribosome biosynthesis. Involved in the processing of ITS1, the internal transcribed spacer localized between the 18S and 5.8S rRNAs.</text>
</comment>
<organism evidence="13 14">
    <name type="scientific">Seminavis robusta</name>
    <dbReference type="NCBI Taxonomy" id="568900"/>
    <lineage>
        <taxon>Eukaryota</taxon>
        <taxon>Sar</taxon>
        <taxon>Stramenopiles</taxon>
        <taxon>Ochrophyta</taxon>
        <taxon>Bacillariophyta</taxon>
        <taxon>Bacillariophyceae</taxon>
        <taxon>Bacillariophycidae</taxon>
        <taxon>Naviculales</taxon>
        <taxon>Naviculaceae</taxon>
        <taxon>Seminavis</taxon>
    </lineage>
</organism>
<evidence type="ECO:0000313" key="13">
    <source>
        <dbReference type="EMBL" id="CAB9505863.1"/>
    </source>
</evidence>
<sequence>MAKTAFFSKKQKAEFRKRRKRLKESHQGTEGESKNDPKETTKEEETPTRDIDEKQAPVDKPQLPPNLVIVPKNLSSKEAKKFRKDARRNAKTEGNDPDKLEFIVEGNVPTSTTDDNNANNIPPKHKKRKREFPRLNDLVREEEKAKQKAAADSSRQTAEQALSEEYKSRYLALDCEMVGIGTDGKRSVLARVSIVDWDGNTLLDTFVQVPTRVTDFRTHVSGVTAKDIKSKSGAMKEKECREKVANLLKGKVLVGHALKNDLHALLLTHPKSHIRDTAKFRPFQRLGGSKWRPRKLRDLVQENLGLAIQQEGQAHDSIQDAWATMQLFRLVREQWEEDLKEAEQKAGKRRRT</sequence>
<gene>
    <name evidence="13" type="ORF">SEMRO_246_G097710.1</name>
</gene>
<evidence type="ECO:0000256" key="9">
    <source>
        <dbReference type="ARBA" id="ARBA00025599"/>
    </source>
</evidence>
<feature type="region of interest" description="Disordered" evidence="11">
    <location>
        <begin position="1"/>
        <end position="136"/>
    </location>
</feature>
<comment type="subcellular location">
    <subcellularLocation>
        <location evidence="1">Nucleus</location>
    </subcellularLocation>
</comment>
<comment type="similarity">
    <text evidence="2">Belongs to the REXO4 family.</text>
</comment>
<evidence type="ECO:0000256" key="3">
    <source>
        <dbReference type="ARBA" id="ARBA00016937"/>
    </source>
</evidence>
<dbReference type="SMART" id="SM00479">
    <property type="entry name" value="EXOIII"/>
    <property type="match status" value="1"/>
</dbReference>
<evidence type="ECO:0000256" key="5">
    <source>
        <dbReference type="ARBA" id="ARBA00022722"/>
    </source>
</evidence>
<dbReference type="PANTHER" id="PTHR12801:SF45">
    <property type="entry name" value="RNA EXONUCLEASE 4"/>
    <property type="match status" value="1"/>
</dbReference>
<dbReference type="CDD" id="cd06144">
    <property type="entry name" value="REX4_like"/>
    <property type="match status" value="1"/>
</dbReference>
<feature type="coiled-coil region" evidence="10">
    <location>
        <begin position="325"/>
        <end position="352"/>
    </location>
</feature>
<dbReference type="EMBL" id="CAICTM010000245">
    <property type="protein sequence ID" value="CAB9505863.1"/>
    <property type="molecule type" value="Genomic_DNA"/>
</dbReference>
<evidence type="ECO:0000256" key="8">
    <source>
        <dbReference type="ARBA" id="ARBA00023242"/>
    </source>
</evidence>
<keyword evidence="6" id="KW-0378">Hydrolase</keyword>
<dbReference type="GO" id="GO:0008408">
    <property type="term" value="F:3'-5' exonuclease activity"/>
    <property type="evidence" value="ECO:0007669"/>
    <property type="project" value="InterPro"/>
</dbReference>
<feature type="compositionally biased region" description="Polar residues" evidence="11">
    <location>
        <begin position="108"/>
        <end position="120"/>
    </location>
</feature>
<keyword evidence="4" id="KW-0698">rRNA processing</keyword>
<evidence type="ECO:0000256" key="4">
    <source>
        <dbReference type="ARBA" id="ARBA00022552"/>
    </source>
</evidence>
<keyword evidence="5" id="KW-0540">Nuclease</keyword>
<evidence type="ECO:0000313" key="14">
    <source>
        <dbReference type="Proteomes" id="UP001153069"/>
    </source>
</evidence>
<feature type="domain" description="Exonuclease" evidence="12">
    <location>
        <begin position="169"/>
        <end position="337"/>
    </location>
</feature>
<dbReference type="Gene3D" id="3.30.420.10">
    <property type="entry name" value="Ribonuclease H-like superfamily/Ribonuclease H"/>
    <property type="match status" value="1"/>
</dbReference>
<keyword evidence="10" id="KW-0175">Coiled coil</keyword>
<dbReference type="InterPro" id="IPR036397">
    <property type="entry name" value="RNaseH_sf"/>
</dbReference>
<dbReference type="PANTHER" id="PTHR12801">
    <property type="entry name" value="RNA EXONUCLEASE REXO1 / RECO3 FAMILY MEMBER-RELATED"/>
    <property type="match status" value="1"/>
</dbReference>
<protein>
    <recommendedName>
        <fullName evidence="3">RNA exonuclease 4</fullName>
    </recommendedName>
</protein>
<feature type="compositionally biased region" description="Basic and acidic residues" evidence="11">
    <location>
        <begin position="87"/>
        <end position="102"/>
    </location>
</feature>
<keyword evidence="14" id="KW-1185">Reference proteome</keyword>
<dbReference type="Pfam" id="PF00929">
    <property type="entry name" value="RNase_T"/>
    <property type="match status" value="1"/>
</dbReference>
<dbReference type="InterPro" id="IPR037431">
    <property type="entry name" value="REX4_DEDDh_dom"/>
</dbReference>
<keyword evidence="7 13" id="KW-0269">Exonuclease</keyword>
<comment type="caution">
    <text evidence="13">The sequence shown here is derived from an EMBL/GenBank/DDBJ whole genome shotgun (WGS) entry which is preliminary data.</text>
</comment>
<dbReference type="InterPro" id="IPR012337">
    <property type="entry name" value="RNaseH-like_sf"/>
</dbReference>
<dbReference type="SUPFAM" id="SSF53098">
    <property type="entry name" value="Ribonuclease H-like"/>
    <property type="match status" value="1"/>
</dbReference>
<evidence type="ECO:0000256" key="2">
    <source>
        <dbReference type="ARBA" id="ARBA00010489"/>
    </source>
</evidence>
<dbReference type="Proteomes" id="UP001153069">
    <property type="component" value="Unassembled WGS sequence"/>
</dbReference>
<dbReference type="GO" id="GO:0003676">
    <property type="term" value="F:nucleic acid binding"/>
    <property type="evidence" value="ECO:0007669"/>
    <property type="project" value="InterPro"/>
</dbReference>
<reference evidence="13" key="1">
    <citation type="submission" date="2020-06" db="EMBL/GenBank/DDBJ databases">
        <authorList>
            <consortium name="Plant Systems Biology data submission"/>
        </authorList>
    </citation>
    <scope>NUCLEOTIDE SEQUENCE</scope>
    <source>
        <strain evidence="13">D6</strain>
    </source>
</reference>
<dbReference type="FunFam" id="3.30.420.10:FF:000007">
    <property type="entry name" value="Interferon-stimulated exonuclease gene 20"/>
    <property type="match status" value="1"/>
</dbReference>
<dbReference type="AlphaFoldDB" id="A0A9N8DMR0"/>
<feature type="compositionally biased region" description="Basic and acidic residues" evidence="11">
    <location>
        <begin position="24"/>
        <end position="57"/>
    </location>
</feature>
<dbReference type="InterPro" id="IPR047021">
    <property type="entry name" value="REXO1/3/4-like"/>
</dbReference>
<evidence type="ECO:0000256" key="10">
    <source>
        <dbReference type="SAM" id="Coils"/>
    </source>
</evidence>
<evidence type="ECO:0000256" key="7">
    <source>
        <dbReference type="ARBA" id="ARBA00022839"/>
    </source>
</evidence>